<dbReference type="PANTHER" id="PTHR30532">
    <property type="entry name" value="IRON III DICITRATE-BINDING PERIPLASMIC PROTEIN"/>
    <property type="match status" value="1"/>
</dbReference>
<keyword evidence="3" id="KW-0813">Transport</keyword>
<feature type="region of interest" description="Disordered" evidence="5">
    <location>
        <begin position="1"/>
        <end position="30"/>
    </location>
</feature>
<accession>A0A5C8Z4U5</accession>
<dbReference type="InterPro" id="IPR051313">
    <property type="entry name" value="Bact_iron-sidero_bind"/>
</dbReference>
<dbReference type="Pfam" id="PF01497">
    <property type="entry name" value="Peripla_BP_2"/>
    <property type="match status" value="1"/>
</dbReference>
<keyword evidence="8" id="KW-1185">Reference proteome</keyword>
<organism evidence="7 8">
    <name type="scientific">Quadrisphaera setariae</name>
    <dbReference type="NCBI Taxonomy" id="2593304"/>
    <lineage>
        <taxon>Bacteria</taxon>
        <taxon>Bacillati</taxon>
        <taxon>Actinomycetota</taxon>
        <taxon>Actinomycetes</taxon>
        <taxon>Kineosporiales</taxon>
        <taxon>Kineosporiaceae</taxon>
        <taxon>Quadrisphaera</taxon>
    </lineage>
</organism>
<evidence type="ECO:0000313" key="7">
    <source>
        <dbReference type="EMBL" id="TXR52617.1"/>
    </source>
</evidence>
<evidence type="ECO:0000313" key="8">
    <source>
        <dbReference type="Proteomes" id="UP000321234"/>
    </source>
</evidence>
<name>A0A5C8Z4U5_9ACTN</name>
<dbReference type="EMBL" id="VKAC01000013">
    <property type="protein sequence ID" value="TXR52617.1"/>
    <property type="molecule type" value="Genomic_DNA"/>
</dbReference>
<evidence type="ECO:0000259" key="6">
    <source>
        <dbReference type="PROSITE" id="PS50983"/>
    </source>
</evidence>
<reference evidence="7 8" key="1">
    <citation type="submission" date="2019-07" db="EMBL/GenBank/DDBJ databases">
        <title>Quadrisphaera sp. strain DD2A genome sequencing and assembly.</title>
        <authorList>
            <person name="Kim I."/>
        </authorList>
    </citation>
    <scope>NUCLEOTIDE SEQUENCE [LARGE SCALE GENOMIC DNA]</scope>
    <source>
        <strain evidence="7 8">DD2A</strain>
    </source>
</reference>
<dbReference type="Proteomes" id="UP000321234">
    <property type="component" value="Unassembled WGS sequence"/>
</dbReference>
<proteinExistence type="inferred from homology"/>
<keyword evidence="4" id="KW-0732">Signal</keyword>
<evidence type="ECO:0000256" key="5">
    <source>
        <dbReference type="SAM" id="MobiDB-lite"/>
    </source>
</evidence>
<protein>
    <submittedName>
        <fullName evidence="7">Iron-siderophore ABC transporter substrate-binding protein</fullName>
    </submittedName>
</protein>
<dbReference type="GO" id="GO:1901678">
    <property type="term" value="P:iron coordination entity transport"/>
    <property type="evidence" value="ECO:0007669"/>
    <property type="project" value="UniProtKB-ARBA"/>
</dbReference>
<sequence length="298" mass="30605">MAGCSAAGASSSSAGSASEAAPAVSESGVRAVTHARGTTEVPDHPQRVVVLEPVQLDTAVALDVVPVGAAVVSATAGVPAYLGVGGRVEPVGTVSEPDLEAIAALAPDLILGTEARHSKLYDQLSQIAPTVFQKSQTDPWQDSVRLVGEALGEPDAATAALAEYTDRCEQVRAAHPTDGMTAQLVRPRDETTLSLYSPTSFAGSTIECVGLTIPQREWAQTIQTDISPEQITQAKADLVLVTASDPADPAAIPAAITANAADFPRVVPVDTSWWISGVGPLGGQKVLDDLDRILSAGS</sequence>
<feature type="domain" description="Fe/B12 periplasmic-binding" evidence="6">
    <location>
        <begin position="47"/>
        <end position="298"/>
    </location>
</feature>
<comment type="similarity">
    <text evidence="2">Belongs to the bacterial solute-binding protein 8 family.</text>
</comment>
<dbReference type="AlphaFoldDB" id="A0A5C8Z4U5"/>
<dbReference type="InterPro" id="IPR002491">
    <property type="entry name" value="ABC_transptr_periplasmic_BD"/>
</dbReference>
<evidence type="ECO:0000256" key="1">
    <source>
        <dbReference type="ARBA" id="ARBA00004196"/>
    </source>
</evidence>
<dbReference type="GO" id="GO:0030288">
    <property type="term" value="C:outer membrane-bounded periplasmic space"/>
    <property type="evidence" value="ECO:0007669"/>
    <property type="project" value="TreeGrafter"/>
</dbReference>
<dbReference type="Gene3D" id="3.40.50.1980">
    <property type="entry name" value="Nitrogenase molybdenum iron protein domain"/>
    <property type="match status" value="2"/>
</dbReference>
<comment type="caution">
    <text evidence="7">The sequence shown here is derived from an EMBL/GenBank/DDBJ whole genome shotgun (WGS) entry which is preliminary data.</text>
</comment>
<evidence type="ECO:0000256" key="2">
    <source>
        <dbReference type="ARBA" id="ARBA00008814"/>
    </source>
</evidence>
<gene>
    <name evidence="7" type="ORF">FMM08_18890</name>
</gene>
<evidence type="ECO:0000256" key="4">
    <source>
        <dbReference type="ARBA" id="ARBA00022729"/>
    </source>
</evidence>
<dbReference type="CDD" id="cd01146">
    <property type="entry name" value="FhuD"/>
    <property type="match status" value="1"/>
</dbReference>
<dbReference type="PANTHER" id="PTHR30532:SF25">
    <property type="entry name" value="IRON(III) DICITRATE-BINDING PERIPLASMIC PROTEIN"/>
    <property type="match status" value="1"/>
</dbReference>
<dbReference type="OrthoDB" id="9793175at2"/>
<evidence type="ECO:0000256" key="3">
    <source>
        <dbReference type="ARBA" id="ARBA00022448"/>
    </source>
</evidence>
<dbReference type="PROSITE" id="PS50983">
    <property type="entry name" value="FE_B12_PBP"/>
    <property type="match status" value="1"/>
</dbReference>
<dbReference type="SUPFAM" id="SSF53807">
    <property type="entry name" value="Helical backbone' metal receptor"/>
    <property type="match status" value="1"/>
</dbReference>
<comment type="subcellular location">
    <subcellularLocation>
        <location evidence="1">Cell envelope</location>
    </subcellularLocation>
</comment>
<feature type="compositionally biased region" description="Low complexity" evidence="5">
    <location>
        <begin position="1"/>
        <end position="28"/>
    </location>
</feature>